<gene>
    <name evidence="2" type="ORF">RHGRI_020677</name>
</gene>
<feature type="region of interest" description="Disordered" evidence="1">
    <location>
        <begin position="1"/>
        <end position="82"/>
    </location>
</feature>
<evidence type="ECO:0000313" key="2">
    <source>
        <dbReference type="EMBL" id="KAG5540542.1"/>
    </source>
</evidence>
<comment type="caution">
    <text evidence="2">The sequence shown here is derived from an EMBL/GenBank/DDBJ whole genome shotgun (WGS) entry which is preliminary data.</text>
</comment>
<name>A0AAV6JL78_9ERIC</name>
<organism evidence="2 3">
    <name type="scientific">Rhododendron griersonianum</name>
    <dbReference type="NCBI Taxonomy" id="479676"/>
    <lineage>
        <taxon>Eukaryota</taxon>
        <taxon>Viridiplantae</taxon>
        <taxon>Streptophyta</taxon>
        <taxon>Embryophyta</taxon>
        <taxon>Tracheophyta</taxon>
        <taxon>Spermatophyta</taxon>
        <taxon>Magnoliopsida</taxon>
        <taxon>eudicotyledons</taxon>
        <taxon>Gunneridae</taxon>
        <taxon>Pentapetalae</taxon>
        <taxon>asterids</taxon>
        <taxon>Ericales</taxon>
        <taxon>Ericaceae</taxon>
        <taxon>Ericoideae</taxon>
        <taxon>Rhodoreae</taxon>
        <taxon>Rhododendron</taxon>
    </lineage>
</organism>
<protein>
    <submittedName>
        <fullName evidence="2">Uncharacterized protein</fullName>
    </submittedName>
</protein>
<sequence>MSSLLEETLAAMHEKDRKRKYSATNGGINKKDTPSALEEPDVEGHFKTKKAKCTENALSDQMTSPIKTNKEKGNEEAKLNASSKRLRKMAANVREAFSRTTPAIDGKNKLEKKLKTNRFDKSQPLKRNANKKPTMEAEPKRADVMATLSNEKQLMLRYVFDHTQSESCYFAPLAIGTWSGFLSGSTKKEENNGTNLPASGHHKLQESVGDDILSSGLGAVRFSKKGWLET</sequence>
<dbReference type="Proteomes" id="UP000823749">
    <property type="component" value="Chromosome 7"/>
</dbReference>
<feature type="region of interest" description="Disordered" evidence="1">
    <location>
        <begin position="117"/>
        <end position="139"/>
    </location>
</feature>
<feature type="compositionally biased region" description="Polar residues" evidence="1">
    <location>
        <begin position="56"/>
        <end position="67"/>
    </location>
</feature>
<accession>A0AAV6JL78</accession>
<dbReference type="EMBL" id="JACTNZ010000007">
    <property type="protein sequence ID" value="KAG5540542.1"/>
    <property type="molecule type" value="Genomic_DNA"/>
</dbReference>
<feature type="compositionally biased region" description="Basic and acidic residues" evidence="1">
    <location>
        <begin position="68"/>
        <end position="78"/>
    </location>
</feature>
<evidence type="ECO:0000256" key="1">
    <source>
        <dbReference type="SAM" id="MobiDB-lite"/>
    </source>
</evidence>
<proteinExistence type="predicted"/>
<dbReference type="AlphaFoldDB" id="A0AAV6JL78"/>
<keyword evidence="3" id="KW-1185">Reference proteome</keyword>
<reference evidence="2" key="1">
    <citation type="submission" date="2020-08" db="EMBL/GenBank/DDBJ databases">
        <title>Plant Genome Project.</title>
        <authorList>
            <person name="Zhang R.-G."/>
        </authorList>
    </citation>
    <scope>NUCLEOTIDE SEQUENCE</scope>
    <source>
        <strain evidence="2">WSP0</strain>
        <tissue evidence="2">Leaf</tissue>
    </source>
</reference>
<evidence type="ECO:0000313" key="3">
    <source>
        <dbReference type="Proteomes" id="UP000823749"/>
    </source>
</evidence>